<proteinExistence type="predicted"/>
<keyword evidence="2" id="KW-1185">Reference proteome</keyword>
<dbReference type="EMBL" id="FOIB01000009">
    <property type="protein sequence ID" value="SEU32578.1"/>
    <property type="molecule type" value="Genomic_DNA"/>
</dbReference>
<name>A0ABY1CR89_MYXFU</name>
<gene>
    <name evidence="1" type="ORF">SAMN05443572_109145</name>
</gene>
<dbReference type="Proteomes" id="UP000183760">
    <property type="component" value="Unassembled WGS sequence"/>
</dbReference>
<sequence>MRRSIVERTERLLRDLEYSNLTNRTVRGLRLAAFGSAEGLTGDFERASIEDRVSH</sequence>
<evidence type="ECO:0000313" key="2">
    <source>
        <dbReference type="Proteomes" id="UP000183760"/>
    </source>
</evidence>
<reference evidence="1 2" key="1">
    <citation type="submission" date="2016-10" db="EMBL/GenBank/DDBJ databases">
        <authorList>
            <person name="Varghese N."/>
            <person name="Submissions S."/>
        </authorList>
    </citation>
    <scope>NUCLEOTIDE SEQUENCE [LARGE SCALE GENOMIC DNA]</scope>
    <source>
        <strain evidence="1 2">DSM 16525</strain>
    </source>
</reference>
<protein>
    <submittedName>
        <fullName evidence="1">Uncharacterized protein</fullName>
    </submittedName>
</protein>
<evidence type="ECO:0000313" key="1">
    <source>
        <dbReference type="EMBL" id="SEU32578.1"/>
    </source>
</evidence>
<accession>A0ABY1CR89</accession>
<organism evidence="1 2">
    <name type="scientific">Myxococcus fulvus</name>
    <dbReference type="NCBI Taxonomy" id="33"/>
    <lineage>
        <taxon>Bacteria</taxon>
        <taxon>Pseudomonadati</taxon>
        <taxon>Myxococcota</taxon>
        <taxon>Myxococcia</taxon>
        <taxon>Myxococcales</taxon>
        <taxon>Cystobacterineae</taxon>
        <taxon>Myxococcaceae</taxon>
        <taxon>Myxococcus</taxon>
    </lineage>
</organism>
<comment type="caution">
    <text evidence="1">The sequence shown here is derived from an EMBL/GenBank/DDBJ whole genome shotgun (WGS) entry which is preliminary data.</text>
</comment>